<organism evidence="10">
    <name type="scientific">Gordonia sp. MP11Mi</name>
    <dbReference type="NCBI Taxonomy" id="3022769"/>
    <lineage>
        <taxon>Bacteria</taxon>
        <taxon>Bacillati</taxon>
        <taxon>Actinomycetota</taxon>
        <taxon>Actinomycetes</taxon>
        <taxon>Mycobacteriales</taxon>
        <taxon>Gordoniaceae</taxon>
        <taxon>Gordonia</taxon>
    </lineage>
</organism>
<dbReference type="AlphaFoldDB" id="A0AA97GTW4"/>
<feature type="region of interest" description="Disordered" evidence="7">
    <location>
        <begin position="311"/>
        <end position="363"/>
    </location>
</feature>
<comment type="similarity">
    <text evidence="6">Belongs to the DyP-type peroxidase family.</text>
</comment>
<dbReference type="NCBIfam" id="TIGR01413">
    <property type="entry name" value="Dyp_perox_fam"/>
    <property type="match status" value="1"/>
</dbReference>
<evidence type="ECO:0000256" key="5">
    <source>
        <dbReference type="ARBA" id="ARBA00023004"/>
    </source>
</evidence>
<dbReference type="PROSITE" id="PS51404">
    <property type="entry name" value="DYP_PEROXIDASE"/>
    <property type="match status" value="1"/>
</dbReference>
<dbReference type="Pfam" id="PF04261">
    <property type="entry name" value="Dyp_perox_N"/>
    <property type="match status" value="1"/>
</dbReference>
<dbReference type="PANTHER" id="PTHR30521:SF0">
    <property type="entry name" value="DYP-TYPE PEROXIDASE FAMILY PROTEIN"/>
    <property type="match status" value="1"/>
</dbReference>
<keyword evidence="5" id="KW-0408">Iron</keyword>
<dbReference type="EMBL" id="CP128986">
    <property type="protein sequence ID" value="WOC12071.1"/>
    <property type="molecule type" value="Genomic_DNA"/>
</dbReference>
<evidence type="ECO:0000256" key="1">
    <source>
        <dbReference type="ARBA" id="ARBA00001970"/>
    </source>
</evidence>
<keyword evidence="4 10" id="KW-0560">Oxidoreductase</keyword>
<dbReference type="InterPro" id="IPR011008">
    <property type="entry name" value="Dimeric_a/b-barrel"/>
</dbReference>
<keyword evidence="3" id="KW-0479">Metal-binding</keyword>
<dbReference type="SUPFAM" id="SSF54909">
    <property type="entry name" value="Dimeric alpha+beta barrel"/>
    <property type="match status" value="1"/>
</dbReference>
<keyword evidence="2 10" id="KW-0575">Peroxidase</keyword>
<name>A0AA97GTW4_9ACTN</name>
<dbReference type="InterPro" id="IPR048327">
    <property type="entry name" value="Dyp_perox_N"/>
</dbReference>
<reference evidence="10" key="1">
    <citation type="submission" date="2023-06" db="EMBL/GenBank/DDBJ databases">
        <title>Gordonia sp. nov. and Pseudochrobactrum sp. nov., two species isolated from the burying beetle Nicrophorus vespilloides.</title>
        <authorList>
            <person name="Poehlein A."/>
            <person name="Guzman J."/>
            <person name="Daniel R."/>
            <person name="Vilcinskas A."/>
        </authorList>
    </citation>
    <scope>NUCLEOTIDE SEQUENCE</scope>
    <source>
        <strain evidence="10">MP11Mi</strain>
    </source>
</reference>
<evidence type="ECO:0000256" key="6">
    <source>
        <dbReference type="ARBA" id="ARBA00025737"/>
    </source>
</evidence>
<evidence type="ECO:0000313" key="10">
    <source>
        <dbReference type="EMBL" id="WOC12071.1"/>
    </source>
</evidence>
<dbReference type="Pfam" id="PF20628">
    <property type="entry name" value="Dyp_perox_C"/>
    <property type="match status" value="1"/>
</dbReference>
<dbReference type="GO" id="GO:0020037">
    <property type="term" value="F:heme binding"/>
    <property type="evidence" value="ECO:0007669"/>
    <property type="project" value="InterPro"/>
</dbReference>
<sequence length="363" mass="38960">MSYRYSKSVGTGQHILTRKTPSAMFLVMTIADDAVDAVRESISGLADLVTAVSSRAPEATLSAIIAVGSDAWDRLYSGPKPASLHPFIALTGEVHAAPATSGDLLLHIKSDRMDLAFEVGRLWAASAGDAVNVVDEVHGFRYFDLRDLIGFVDGTENPTGDDAVDAIVVGDEDPDFAGGTYVAVQRYVTDFAAWTALSVPAQEAAIGRTKLENVEFDDDVKPSNSHIALNVVEDEEGNELDIVRDNMPYGDVGGDGESGTLFIAYSRTPDVTEQMLRNMFIGDPEGNYDRLLDFTTAVTGNQYFAPTMEFLEDPPPAPVAEEEQLAVEDQQPTAEPDPSDGSLGIGSLRAATTRPKNVEGNIR</sequence>
<evidence type="ECO:0000259" key="9">
    <source>
        <dbReference type="Pfam" id="PF20628"/>
    </source>
</evidence>
<dbReference type="EC" id="1.11.1.-" evidence="10"/>
<gene>
    <name evidence="10" type="primary">yfeX</name>
    <name evidence="10" type="ORF">MP11Mi_11530</name>
</gene>
<dbReference type="PANTHER" id="PTHR30521">
    <property type="entry name" value="DEFERROCHELATASE/PEROXIDASE"/>
    <property type="match status" value="1"/>
</dbReference>
<dbReference type="GO" id="GO:0046872">
    <property type="term" value="F:metal ion binding"/>
    <property type="evidence" value="ECO:0007669"/>
    <property type="project" value="UniProtKB-KW"/>
</dbReference>
<evidence type="ECO:0000256" key="7">
    <source>
        <dbReference type="SAM" id="MobiDB-lite"/>
    </source>
</evidence>
<evidence type="ECO:0000256" key="4">
    <source>
        <dbReference type="ARBA" id="ARBA00023002"/>
    </source>
</evidence>
<evidence type="ECO:0000259" key="8">
    <source>
        <dbReference type="Pfam" id="PF04261"/>
    </source>
</evidence>
<dbReference type="InterPro" id="IPR048328">
    <property type="entry name" value="Dyp_perox_C"/>
</dbReference>
<evidence type="ECO:0000256" key="3">
    <source>
        <dbReference type="ARBA" id="ARBA00022723"/>
    </source>
</evidence>
<comment type="cofactor">
    <cofactor evidence="1">
        <name>heme b</name>
        <dbReference type="ChEBI" id="CHEBI:60344"/>
    </cofactor>
</comment>
<evidence type="ECO:0000256" key="2">
    <source>
        <dbReference type="ARBA" id="ARBA00022559"/>
    </source>
</evidence>
<feature type="domain" description="Dyp-type peroxidase C-terminal" evidence="9">
    <location>
        <begin position="146"/>
        <end position="309"/>
    </location>
</feature>
<dbReference type="InterPro" id="IPR006314">
    <property type="entry name" value="Dyp_peroxidase"/>
</dbReference>
<feature type="domain" description="Dyp-type peroxidase N-terminal" evidence="8">
    <location>
        <begin position="13"/>
        <end position="141"/>
    </location>
</feature>
<protein>
    <submittedName>
        <fullName evidence="10">Dye-decolorizing peroxidase YfeX</fullName>
        <ecNumber evidence="10">1.11.1.-</ecNumber>
    </submittedName>
</protein>
<accession>A0AA97GTW4</accession>
<dbReference type="GO" id="GO:0005829">
    <property type="term" value="C:cytosol"/>
    <property type="evidence" value="ECO:0007669"/>
    <property type="project" value="TreeGrafter"/>
</dbReference>
<proteinExistence type="inferred from homology"/>
<dbReference type="GO" id="GO:0004601">
    <property type="term" value="F:peroxidase activity"/>
    <property type="evidence" value="ECO:0007669"/>
    <property type="project" value="UniProtKB-KW"/>
</dbReference>